<name>A0AAD6VVF2_9AGAR</name>
<dbReference type="EMBL" id="JARJCW010000009">
    <property type="protein sequence ID" value="KAJ7220893.1"/>
    <property type="molecule type" value="Genomic_DNA"/>
</dbReference>
<keyword evidence="2" id="KW-1185">Reference proteome</keyword>
<comment type="caution">
    <text evidence="1">The sequence shown here is derived from an EMBL/GenBank/DDBJ whole genome shotgun (WGS) entry which is preliminary data.</text>
</comment>
<reference evidence="1" key="1">
    <citation type="submission" date="2023-03" db="EMBL/GenBank/DDBJ databases">
        <title>Massive genome expansion in bonnet fungi (Mycena s.s.) driven by repeated elements and novel gene families across ecological guilds.</title>
        <authorList>
            <consortium name="Lawrence Berkeley National Laboratory"/>
            <person name="Harder C.B."/>
            <person name="Miyauchi S."/>
            <person name="Viragh M."/>
            <person name="Kuo A."/>
            <person name="Thoen E."/>
            <person name="Andreopoulos B."/>
            <person name="Lu D."/>
            <person name="Skrede I."/>
            <person name="Drula E."/>
            <person name="Henrissat B."/>
            <person name="Morin E."/>
            <person name="Kohler A."/>
            <person name="Barry K."/>
            <person name="LaButti K."/>
            <person name="Morin E."/>
            <person name="Salamov A."/>
            <person name="Lipzen A."/>
            <person name="Mereny Z."/>
            <person name="Hegedus B."/>
            <person name="Baldrian P."/>
            <person name="Stursova M."/>
            <person name="Weitz H."/>
            <person name="Taylor A."/>
            <person name="Grigoriev I.V."/>
            <person name="Nagy L.G."/>
            <person name="Martin F."/>
            <person name="Kauserud H."/>
        </authorList>
    </citation>
    <scope>NUCLEOTIDE SEQUENCE</scope>
    <source>
        <strain evidence="1">9144</strain>
    </source>
</reference>
<accession>A0AAD6VVF2</accession>
<gene>
    <name evidence="1" type="ORF">GGX14DRAFT_354251</name>
</gene>
<sequence>MESRHGLVKTQKHREAITSVLLLAVEVLRYVDHAYQKVPRPDRLCRFCRKEIETPERALITCESSDKVVELRAVFLGHLFTALPDLQDKMVELSNTEFLKAIIHLRSTIALVAKYAFDVLED</sequence>
<evidence type="ECO:0000313" key="1">
    <source>
        <dbReference type="EMBL" id="KAJ7220893.1"/>
    </source>
</evidence>
<dbReference type="Proteomes" id="UP001219525">
    <property type="component" value="Unassembled WGS sequence"/>
</dbReference>
<proteinExistence type="predicted"/>
<organism evidence="1 2">
    <name type="scientific">Mycena pura</name>
    <dbReference type="NCBI Taxonomy" id="153505"/>
    <lineage>
        <taxon>Eukaryota</taxon>
        <taxon>Fungi</taxon>
        <taxon>Dikarya</taxon>
        <taxon>Basidiomycota</taxon>
        <taxon>Agaricomycotina</taxon>
        <taxon>Agaricomycetes</taxon>
        <taxon>Agaricomycetidae</taxon>
        <taxon>Agaricales</taxon>
        <taxon>Marasmiineae</taxon>
        <taxon>Mycenaceae</taxon>
        <taxon>Mycena</taxon>
    </lineage>
</organism>
<evidence type="ECO:0000313" key="2">
    <source>
        <dbReference type="Proteomes" id="UP001219525"/>
    </source>
</evidence>
<protein>
    <submittedName>
        <fullName evidence="1">Uncharacterized protein</fullName>
    </submittedName>
</protein>
<dbReference type="AlphaFoldDB" id="A0AAD6VVF2"/>